<accession>A0A556QGL9</accession>
<dbReference type="GO" id="GO:0008933">
    <property type="term" value="F:peptidoglycan lytic transglycosylase activity"/>
    <property type="evidence" value="ECO:0007669"/>
    <property type="project" value="InterPro"/>
</dbReference>
<dbReference type="OrthoDB" id="9815002at2"/>
<dbReference type="RefSeq" id="WP_144354058.1">
    <property type="nucleotide sequence ID" value="NZ_CBCRVV010000004.1"/>
</dbReference>
<dbReference type="InterPro" id="IPR008258">
    <property type="entry name" value="Transglycosylase_SLT_dom_1"/>
</dbReference>
<comment type="caution">
    <text evidence="5">The sequence shown here is derived from an EMBL/GenBank/DDBJ whole genome shotgun (WGS) entry which is preliminary data.</text>
</comment>
<evidence type="ECO:0000313" key="6">
    <source>
        <dbReference type="Proteomes" id="UP000315648"/>
    </source>
</evidence>
<feature type="compositionally biased region" description="Pro residues" evidence="2">
    <location>
        <begin position="126"/>
        <end position="147"/>
    </location>
</feature>
<feature type="chain" id="PRO_5022237651" evidence="3">
    <location>
        <begin position="18"/>
        <end position="328"/>
    </location>
</feature>
<feature type="signal peptide" evidence="3">
    <location>
        <begin position="1"/>
        <end position="17"/>
    </location>
</feature>
<reference evidence="5 6" key="1">
    <citation type="submission" date="2019-07" db="EMBL/GenBank/DDBJ databases">
        <title>Description of 53C-WASEF.</title>
        <authorList>
            <person name="Pitt A."/>
            <person name="Hahn M.W."/>
        </authorList>
    </citation>
    <scope>NUCLEOTIDE SEQUENCE [LARGE SCALE GENOMIC DNA]</scope>
    <source>
        <strain evidence="5 6">53C-WASEF</strain>
    </source>
</reference>
<protein>
    <submittedName>
        <fullName evidence="5">Lytic transglycosylase domain-containing protein</fullName>
    </submittedName>
</protein>
<feature type="domain" description="Transglycosylase SLT" evidence="4">
    <location>
        <begin position="192"/>
        <end position="290"/>
    </location>
</feature>
<dbReference type="PANTHER" id="PTHR37423">
    <property type="entry name" value="SOLUBLE LYTIC MUREIN TRANSGLYCOSYLASE-RELATED"/>
    <property type="match status" value="1"/>
</dbReference>
<dbReference type="PANTHER" id="PTHR37423:SF2">
    <property type="entry name" value="MEMBRANE-BOUND LYTIC MUREIN TRANSGLYCOSYLASE C"/>
    <property type="match status" value="1"/>
</dbReference>
<dbReference type="SUPFAM" id="SSF53955">
    <property type="entry name" value="Lysozyme-like"/>
    <property type="match status" value="1"/>
</dbReference>
<dbReference type="CDD" id="cd16894">
    <property type="entry name" value="MltD-like"/>
    <property type="match status" value="1"/>
</dbReference>
<dbReference type="AlphaFoldDB" id="A0A556QGL9"/>
<gene>
    <name evidence="5" type="ORF">FPL22_16095</name>
</gene>
<dbReference type="Gene3D" id="1.10.530.10">
    <property type="match status" value="1"/>
</dbReference>
<evidence type="ECO:0000256" key="2">
    <source>
        <dbReference type="SAM" id="MobiDB-lite"/>
    </source>
</evidence>
<keyword evidence="3" id="KW-0732">Signal</keyword>
<dbReference type="Proteomes" id="UP000315648">
    <property type="component" value="Unassembled WGS sequence"/>
</dbReference>
<feature type="region of interest" description="Disordered" evidence="2">
    <location>
        <begin position="126"/>
        <end position="149"/>
    </location>
</feature>
<dbReference type="PROSITE" id="PS00922">
    <property type="entry name" value="TRANSGLYCOSYLASE"/>
    <property type="match status" value="1"/>
</dbReference>
<dbReference type="GO" id="GO:0000270">
    <property type="term" value="P:peptidoglycan metabolic process"/>
    <property type="evidence" value="ECO:0007669"/>
    <property type="project" value="InterPro"/>
</dbReference>
<dbReference type="GO" id="GO:0016020">
    <property type="term" value="C:membrane"/>
    <property type="evidence" value="ECO:0007669"/>
    <property type="project" value="InterPro"/>
</dbReference>
<evidence type="ECO:0000256" key="3">
    <source>
        <dbReference type="SAM" id="SignalP"/>
    </source>
</evidence>
<dbReference type="InterPro" id="IPR000189">
    <property type="entry name" value="Transglyc_AS"/>
</dbReference>
<proteinExistence type="inferred from homology"/>
<comment type="similarity">
    <text evidence="1">Belongs to the transglycosylase Slt family.</text>
</comment>
<evidence type="ECO:0000259" key="4">
    <source>
        <dbReference type="Pfam" id="PF01464"/>
    </source>
</evidence>
<dbReference type="EMBL" id="VMBG01000003">
    <property type="protein sequence ID" value="TSJ75785.1"/>
    <property type="molecule type" value="Genomic_DNA"/>
</dbReference>
<evidence type="ECO:0000313" key="5">
    <source>
        <dbReference type="EMBL" id="TSJ75785.1"/>
    </source>
</evidence>
<organism evidence="5 6">
    <name type="scientific">Rariglobus hedericola</name>
    <dbReference type="NCBI Taxonomy" id="2597822"/>
    <lineage>
        <taxon>Bacteria</taxon>
        <taxon>Pseudomonadati</taxon>
        <taxon>Verrucomicrobiota</taxon>
        <taxon>Opitutia</taxon>
        <taxon>Opitutales</taxon>
        <taxon>Opitutaceae</taxon>
        <taxon>Rariglobus</taxon>
    </lineage>
</organism>
<name>A0A556QGL9_9BACT</name>
<dbReference type="InterPro" id="IPR023346">
    <property type="entry name" value="Lysozyme-like_dom_sf"/>
</dbReference>
<dbReference type="Pfam" id="PF01464">
    <property type="entry name" value="SLT"/>
    <property type="match status" value="1"/>
</dbReference>
<evidence type="ECO:0000256" key="1">
    <source>
        <dbReference type="ARBA" id="ARBA00007734"/>
    </source>
</evidence>
<keyword evidence="6" id="KW-1185">Reference proteome</keyword>
<sequence>MSLRFLCLPLLATTLLAETPAPTPTPAPTADSEDLFTLGQSLFEAYAPPEIKKDLAFPTRAQWDEFAARLEKTRATGSLAELAAYETEARTALLALRALPEYKDYADWLEERIDEIVVAKKAIAPPVTPQPTPTPVPQPGPVTPVPVVPKSTNSDIPLYDLWVERLRDRPRPARADEFLPDLKKIFADEGLPADLAWIPEVESMFNPRAKSPAGAQGLFQLMPVTAKAQGLSLLPFDERNDPEKSARAAATLLRRLHGMFDSWPLALAAYNAGEGRVRRTLKAEDAKTFAEIADALPTETRLYVPKVLATLAIREGLDPARLAAPSAR</sequence>